<gene>
    <name evidence="2" type="ORF">Q5P01_008889</name>
</gene>
<proteinExistence type="predicted"/>
<feature type="region of interest" description="Disordered" evidence="1">
    <location>
        <begin position="1"/>
        <end position="26"/>
    </location>
</feature>
<evidence type="ECO:0000313" key="2">
    <source>
        <dbReference type="EMBL" id="KAK2849055.1"/>
    </source>
</evidence>
<accession>A0AA88N1I1</accession>
<sequence length="81" mass="8540">MTTTQAALNPLPIPPGSSRGTAVGKRVVSSEGRCVHPSNSPNTTLSSGCTAVYSQEPDVCTQLRLRPSRGSNSQLEIILYP</sequence>
<organism evidence="2 3">
    <name type="scientific">Channa striata</name>
    <name type="common">Snakehead murrel</name>
    <name type="synonym">Ophicephalus striatus</name>
    <dbReference type="NCBI Taxonomy" id="64152"/>
    <lineage>
        <taxon>Eukaryota</taxon>
        <taxon>Metazoa</taxon>
        <taxon>Chordata</taxon>
        <taxon>Craniata</taxon>
        <taxon>Vertebrata</taxon>
        <taxon>Euteleostomi</taxon>
        <taxon>Actinopterygii</taxon>
        <taxon>Neopterygii</taxon>
        <taxon>Teleostei</taxon>
        <taxon>Neoteleostei</taxon>
        <taxon>Acanthomorphata</taxon>
        <taxon>Anabantaria</taxon>
        <taxon>Anabantiformes</taxon>
        <taxon>Channoidei</taxon>
        <taxon>Channidae</taxon>
        <taxon>Channa</taxon>
    </lineage>
</organism>
<reference evidence="2" key="1">
    <citation type="submission" date="2023-07" db="EMBL/GenBank/DDBJ databases">
        <title>Chromosome-level Genome Assembly of Striped Snakehead (Channa striata).</title>
        <authorList>
            <person name="Liu H."/>
        </authorList>
    </citation>
    <scope>NUCLEOTIDE SEQUENCE</scope>
    <source>
        <strain evidence="2">Gz</strain>
        <tissue evidence="2">Muscle</tissue>
    </source>
</reference>
<dbReference type="EMBL" id="JAUPFM010000006">
    <property type="protein sequence ID" value="KAK2849055.1"/>
    <property type="molecule type" value="Genomic_DNA"/>
</dbReference>
<evidence type="ECO:0000256" key="1">
    <source>
        <dbReference type="SAM" id="MobiDB-lite"/>
    </source>
</evidence>
<evidence type="ECO:0000313" key="3">
    <source>
        <dbReference type="Proteomes" id="UP001187415"/>
    </source>
</evidence>
<name>A0AA88N1I1_CHASR</name>
<protein>
    <submittedName>
        <fullName evidence="2">Uncharacterized protein</fullName>
    </submittedName>
</protein>
<comment type="caution">
    <text evidence="2">The sequence shown here is derived from an EMBL/GenBank/DDBJ whole genome shotgun (WGS) entry which is preliminary data.</text>
</comment>
<dbReference type="Proteomes" id="UP001187415">
    <property type="component" value="Unassembled WGS sequence"/>
</dbReference>
<dbReference type="AlphaFoldDB" id="A0AA88N1I1"/>
<keyword evidence="3" id="KW-1185">Reference proteome</keyword>